<evidence type="ECO:0000313" key="2">
    <source>
        <dbReference type="EMBL" id="PWN39278.1"/>
    </source>
</evidence>
<feature type="compositionally biased region" description="Polar residues" evidence="1">
    <location>
        <begin position="1105"/>
        <end position="1134"/>
    </location>
</feature>
<gene>
    <name evidence="2" type="ORF">IE81DRAFT_39573</name>
</gene>
<evidence type="ECO:0000256" key="1">
    <source>
        <dbReference type="SAM" id="MobiDB-lite"/>
    </source>
</evidence>
<feature type="region of interest" description="Disordered" evidence="1">
    <location>
        <begin position="1043"/>
        <end position="1083"/>
    </location>
</feature>
<sequence length="1202" mass="132158">MPPHFHSIFATDISTLRSPARSSSSNRSSHIPPRLPSYISPHPILSLETCASPPLLSQTDNKGPSLAIRTRLGCLFVSIVKPTRQEREAGCAEWVLFRTAFVSSRSTSASASENGYVSRMENASPSLANLGLGLGLDTQQHVMDYALGTRSVVDRPLLIHSRYNVVDVHFHPSIKEKALLVDERGDVGLLKLGDAASLRRPRRPDVSLDFTSRVDAPLRHSGNPEIRSDRSPSRSRSRSHSTLPRRMPWSTVRRKDDTWYRVCWKSESSSISSTADLGTLRSGEEADDEERGADEEYEQSLGEEPAGKHRRVIEDQAIVASRYEIESVDWRSPTRTLLATAQPQHLVVRTEQFTSVLAESDRPLLWASTTQSVRLYDTRRSDVALLDWAHHRGEDASLTLGAMPDQRRGGISAVLSSQRDRYLQVYDAREEMVPGASPDDWIRASTTGMPTFLESCLKRAEARSRYVPLFVRTSTLGKPWTQQDDARVQRVDMEEDENANVHERRPEEGKSFADRVGSVLCVQLDRDGAVYARGYSEGLHDNTASEVRIEPGSNGRSRAEDSHAQEEDGMSACEISSSDKSEADSAASPQAFEKDLLALTSSSHLELPIDLQDGVTRSRLSDRREGGLPSGTSTPIYDFSPLFRALLVEAQNKAAREANKTYPMGARKLWKSNSGATFERLQRACTILQDLPLDAGMVTMAEVYSRTTRLDVEEDASVEAVFMRDESSLDPSALNAAILLRPDHGQSSRGASITSRHAQLRLFASRQKLAAFFNAFERDLWTCTSMPGLLGHLFCPEMRLIEEKKRAKERRRVGEHEGFLRERSGSGPRSRSRSVSLHASGSSSHDQTRFDLVQHINQVADEIAQRRHVEGHVKGVDAVSQSVRTSAAQVALDLWAASQVGSSKRVQVPLPHDLQEELQRQWEDEAGQARALGSRPSLAQSIEEMMSRMEHGQADSTRRREQAGDLQALAHATQAGQAHGNGSTEPPPVRFAFLTPRVSSTRAAQGGGTTTLTARLLLQDWEVGTHPAEYEWRNPYASIDGEEETDAEAGLSSGTEFVASSRRRSAAPSASMAPTDWDRVPFRSDAIGPRSSLDTLSRRVPAALPQSQVHARSETVAQSAPYSSTQPLPASSGWSAKLPPVLSARASSGVAAAPSPNQTPSLPQTQSQVPGVSQSRIASQTPKPFGSQRLASQKPKGRRSGF</sequence>
<dbReference type="AlphaFoldDB" id="A0A316VQD5"/>
<dbReference type="EMBL" id="KZ819480">
    <property type="protein sequence ID" value="PWN39278.1"/>
    <property type="molecule type" value="Genomic_DNA"/>
</dbReference>
<feature type="region of interest" description="Disordered" evidence="1">
    <location>
        <begin position="274"/>
        <end position="309"/>
    </location>
</feature>
<feature type="region of interest" description="Disordered" evidence="1">
    <location>
        <begin position="542"/>
        <end position="589"/>
    </location>
</feature>
<proteinExistence type="predicted"/>
<feature type="region of interest" description="Disordered" evidence="1">
    <location>
        <begin position="16"/>
        <end position="35"/>
    </location>
</feature>
<dbReference type="Proteomes" id="UP000245783">
    <property type="component" value="Unassembled WGS sequence"/>
</dbReference>
<feature type="compositionally biased region" description="Low complexity" evidence="1">
    <location>
        <begin position="825"/>
        <end position="844"/>
    </location>
</feature>
<evidence type="ECO:0000313" key="3">
    <source>
        <dbReference type="Proteomes" id="UP000245783"/>
    </source>
</evidence>
<feature type="compositionally biased region" description="Acidic residues" evidence="1">
    <location>
        <begin position="285"/>
        <end position="298"/>
    </location>
</feature>
<feature type="region of interest" description="Disordered" evidence="1">
    <location>
        <begin position="807"/>
        <end position="848"/>
    </location>
</feature>
<feature type="compositionally biased region" description="Low complexity" evidence="1">
    <location>
        <begin position="16"/>
        <end position="32"/>
    </location>
</feature>
<accession>A0A316VQD5</accession>
<protein>
    <submittedName>
        <fullName evidence="2">Uncharacterized protein</fullName>
    </submittedName>
</protein>
<dbReference type="STRING" id="1522189.A0A316VQD5"/>
<dbReference type="RefSeq" id="XP_025366438.1">
    <property type="nucleotide sequence ID" value="XM_025517302.1"/>
</dbReference>
<dbReference type="OrthoDB" id="2382881at2759"/>
<feature type="region of interest" description="Disordered" evidence="1">
    <location>
        <begin position="209"/>
        <end position="248"/>
    </location>
</feature>
<dbReference type="GeneID" id="37039172"/>
<dbReference type="InParanoid" id="A0A316VQD5"/>
<keyword evidence="3" id="KW-1185">Reference proteome</keyword>
<feature type="compositionally biased region" description="Basic and acidic residues" evidence="1">
    <location>
        <begin position="807"/>
        <end position="824"/>
    </location>
</feature>
<feature type="compositionally biased region" description="Basic and acidic residues" evidence="1">
    <location>
        <begin position="557"/>
        <end position="566"/>
    </location>
</feature>
<name>A0A316VQD5_9BASI</name>
<feature type="region of interest" description="Disordered" evidence="1">
    <location>
        <begin position="1104"/>
        <end position="1202"/>
    </location>
</feature>
<feature type="compositionally biased region" description="Polar residues" evidence="1">
    <location>
        <begin position="1155"/>
        <end position="1182"/>
    </location>
</feature>
<organism evidence="2 3">
    <name type="scientific">Ceraceosorus guamensis</name>
    <dbReference type="NCBI Taxonomy" id="1522189"/>
    <lineage>
        <taxon>Eukaryota</taxon>
        <taxon>Fungi</taxon>
        <taxon>Dikarya</taxon>
        <taxon>Basidiomycota</taxon>
        <taxon>Ustilaginomycotina</taxon>
        <taxon>Exobasidiomycetes</taxon>
        <taxon>Ceraceosorales</taxon>
        <taxon>Ceraceosoraceae</taxon>
        <taxon>Ceraceosorus</taxon>
    </lineage>
</organism>
<reference evidence="2 3" key="1">
    <citation type="journal article" date="2018" name="Mol. Biol. Evol.">
        <title>Broad Genomic Sampling Reveals a Smut Pathogenic Ancestry of the Fungal Clade Ustilaginomycotina.</title>
        <authorList>
            <person name="Kijpornyongpan T."/>
            <person name="Mondo S.J."/>
            <person name="Barry K."/>
            <person name="Sandor L."/>
            <person name="Lee J."/>
            <person name="Lipzen A."/>
            <person name="Pangilinan J."/>
            <person name="LaButti K."/>
            <person name="Hainaut M."/>
            <person name="Henrissat B."/>
            <person name="Grigoriev I.V."/>
            <person name="Spatafora J.W."/>
            <person name="Aime M.C."/>
        </authorList>
    </citation>
    <scope>NUCLEOTIDE SEQUENCE [LARGE SCALE GENOMIC DNA]</scope>
    <source>
        <strain evidence="2 3">MCA 4658</strain>
    </source>
</reference>